<feature type="transmembrane region" description="Helical" evidence="1">
    <location>
        <begin position="49"/>
        <end position="67"/>
    </location>
</feature>
<sequence>GYVVVGGESPRSGHRSCILTVVSGGFVDGFVKLMLLLRHIALRRSVKPVCVPVGLPLWTASGSSVVGDLLIMQLSHATMVMPSSFFSHFFIFFS</sequence>
<evidence type="ECO:0000313" key="3">
    <source>
        <dbReference type="Proteomes" id="UP000265520"/>
    </source>
</evidence>
<proteinExistence type="predicted"/>
<dbReference type="Proteomes" id="UP000265520">
    <property type="component" value="Unassembled WGS sequence"/>
</dbReference>
<keyword evidence="1" id="KW-0472">Membrane</keyword>
<evidence type="ECO:0000256" key="1">
    <source>
        <dbReference type="SAM" id="Phobius"/>
    </source>
</evidence>
<reference evidence="2 3" key="1">
    <citation type="journal article" date="2018" name="Front. Plant Sci.">
        <title>Red Clover (Trifolium pratense) and Zigzag Clover (T. medium) - A Picture of Genomic Similarities and Differences.</title>
        <authorList>
            <person name="Dluhosova J."/>
            <person name="Istvanek J."/>
            <person name="Nedelnik J."/>
            <person name="Repkova J."/>
        </authorList>
    </citation>
    <scope>NUCLEOTIDE SEQUENCE [LARGE SCALE GENOMIC DNA]</scope>
    <source>
        <strain evidence="3">cv. 10/8</strain>
        <tissue evidence="2">Leaf</tissue>
    </source>
</reference>
<comment type="caution">
    <text evidence="2">The sequence shown here is derived from an EMBL/GenBank/DDBJ whole genome shotgun (WGS) entry which is preliminary data.</text>
</comment>
<keyword evidence="1" id="KW-0812">Transmembrane</keyword>
<protein>
    <submittedName>
        <fullName evidence="2">Uncharacterized protein</fullName>
    </submittedName>
</protein>
<dbReference type="AlphaFoldDB" id="A0A392PK14"/>
<name>A0A392PK14_9FABA</name>
<accession>A0A392PK14</accession>
<evidence type="ECO:0000313" key="2">
    <source>
        <dbReference type="EMBL" id="MCI12132.1"/>
    </source>
</evidence>
<dbReference type="EMBL" id="LXQA010082861">
    <property type="protein sequence ID" value="MCI12132.1"/>
    <property type="molecule type" value="Genomic_DNA"/>
</dbReference>
<feature type="non-terminal residue" evidence="2">
    <location>
        <position position="1"/>
    </location>
</feature>
<organism evidence="2 3">
    <name type="scientific">Trifolium medium</name>
    <dbReference type="NCBI Taxonomy" id="97028"/>
    <lineage>
        <taxon>Eukaryota</taxon>
        <taxon>Viridiplantae</taxon>
        <taxon>Streptophyta</taxon>
        <taxon>Embryophyta</taxon>
        <taxon>Tracheophyta</taxon>
        <taxon>Spermatophyta</taxon>
        <taxon>Magnoliopsida</taxon>
        <taxon>eudicotyledons</taxon>
        <taxon>Gunneridae</taxon>
        <taxon>Pentapetalae</taxon>
        <taxon>rosids</taxon>
        <taxon>fabids</taxon>
        <taxon>Fabales</taxon>
        <taxon>Fabaceae</taxon>
        <taxon>Papilionoideae</taxon>
        <taxon>50 kb inversion clade</taxon>
        <taxon>NPAAA clade</taxon>
        <taxon>Hologalegina</taxon>
        <taxon>IRL clade</taxon>
        <taxon>Trifolieae</taxon>
        <taxon>Trifolium</taxon>
    </lineage>
</organism>
<feature type="transmembrane region" description="Helical" evidence="1">
    <location>
        <begin position="18"/>
        <end position="37"/>
    </location>
</feature>
<keyword evidence="3" id="KW-1185">Reference proteome</keyword>
<keyword evidence="1" id="KW-1133">Transmembrane helix</keyword>